<gene>
    <name evidence="1" type="ORF">OIU80_18500</name>
</gene>
<dbReference type="AlphaFoldDB" id="A0A9X3C9W9"/>
<proteinExistence type="predicted"/>
<organism evidence="1 2">
    <name type="scientific">Flavobacterium frigoritolerans</name>
    <dbReference type="NCBI Taxonomy" id="2987686"/>
    <lineage>
        <taxon>Bacteria</taxon>
        <taxon>Pseudomonadati</taxon>
        <taxon>Bacteroidota</taxon>
        <taxon>Flavobacteriia</taxon>
        <taxon>Flavobacteriales</taxon>
        <taxon>Flavobacteriaceae</taxon>
        <taxon>Flavobacterium</taxon>
    </lineage>
</organism>
<accession>A0A9X3C9W9</accession>
<dbReference type="RefSeq" id="WP_264288456.1">
    <property type="nucleotide sequence ID" value="NZ_JAOZEV010000019.1"/>
</dbReference>
<evidence type="ECO:0000313" key="2">
    <source>
        <dbReference type="Proteomes" id="UP001151133"/>
    </source>
</evidence>
<dbReference type="Proteomes" id="UP001151133">
    <property type="component" value="Unassembled WGS sequence"/>
</dbReference>
<name>A0A9X3C9W9_9FLAO</name>
<dbReference type="EMBL" id="JAOZEV010000019">
    <property type="protein sequence ID" value="MCV9934273.1"/>
    <property type="molecule type" value="Genomic_DNA"/>
</dbReference>
<keyword evidence="2" id="KW-1185">Reference proteome</keyword>
<reference evidence="1" key="1">
    <citation type="submission" date="2022-10" db="EMBL/GenBank/DDBJ databases">
        <title>Two novel species of Flavobacterium.</title>
        <authorList>
            <person name="Liu Q."/>
            <person name="Xin Y.-H."/>
        </authorList>
    </citation>
    <scope>NUCLEOTIDE SEQUENCE</scope>
    <source>
        <strain evidence="1">LS1R47</strain>
    </source>
</reference>
<evidence type="ECO:0000313" key="1">
    <source>
        <dbReference type="EMBL" id="MCV9934273.1"/>
    </source>
</evidence>
<sequence>MKKNKISFETSFWPGYVAGNPFKTIKAFFAYADLDYYKQSLTEAVVYSYKREIYKANNPSDFFVFYTAINIFLKVCYCLPEKSKKWKVTASLHSETTFHLSSLTKEEYDNPFIVFQKAFDENTLEEFESSLCQIMELSLSPHDGNPYSDLTTPYIHLIKMLDAAALMRERGIEKIKKMEVNAETCVET</sequence>
<protein>
    <submittedName>
        <fullName evidence="1">Uncharacterized protein</fullName>
    </submittedName>
</protein>
<comment type="caution">
    <text evidence="1">The sequence shown here is derived from an EMBL/GenBank/DDBJ whole genome shotgun (WGS) entry which is preliminary data.</text>
</comment>